<protein>
    <submittedName>
        <fullName evidence="2">Aldo/keto reductase</fullName>
    </submittedName>
</protein>
<reference evidence="2" key="1">
    <citation type="submission" date="2022-01" db="EMBL/GenBank/DDBJ databases">
        <authorList>
            <person name="Wang Y."/>
        </authorList>
    </citation>
    <scope>NUCLEOTIDE SEQUENCE</scope>
    <source>
        <strain evidence="2">WB101</strain>
    </source>
</reference>
<evidence type="ECO:0000259" key="1">
    <source>
        <dbReference type="Pfam" id="PF00248"/>
    </source>
</evidence>
<dbReference type="Gene3D" id="3.20.20.100">
    <property type="entry name" value="NADP-dependent oxidoreductase domain"/>
    <property type="match status" value="1"/>
</dbReference>
<dbReference type="SUPFAM" id="SSF51430">
    <property type="entry name" value="NAD(P)-linked oxidoreductase"/>
    <property type="match status" value="1"/>
</dbReference>
<comment type="caution">
    <text evidence="2">The sequence shown here is derived from an EMBL/GenBank/DDBJ whole genome shotgun (WGS) entry which is preliminary data.</text>
</comment>
<dbReference type="RefSeq" id="WP_237852737.1">
    <property type="nucleotide sequence ID" value="NZ_JAKLWS010000004.1"/>
</dbReference>
<reference evidence="2" key="2">
    <citation type="submission" date="2024-05" db="EMBL/GenBank/DDBJ databases">
        <title>Rhodohalobacter halophilus gen. nov., sp. nov., a moderately halophilic member of the family Balneolaceae.</title>
        <authorList>
            <person name="Xia J."/>
        </authorList>
    </citation>
    <scope>NUCLEOTIDE SEQUENCE</scope>
    <source>
        <strain evidence="2">WB101</strain>
    </source>
</reference>
<dbReference type="PANTHER" id="PTHR43364">
    <property type="entry name" value="NADH-SPECIFIC METHYLGLYOXAL REDUCTASE-RELATED"/>
    <property type="match status" value="1"/>
</dbReference>
<dbReference type="InterPro" id="IPR023210">
    <property type="entry name" value="NADP_OxRdtase_dom"/>
</dbReference>
<sequence>MTQSASNRIKLHNNGPEFSKLAAGFWRLNEWDMSTAELIDFIENCLEMGITTMDHADIYGDYQNEGIFGEALKKRPDLREKMEIVSKCGICLPVESRPEHKLQHYNTTAEHIRKSVENSLKELNTDYLDLILIHRPDPLMDASEMADIFMKLHEEGKIKHVGVSNFTTSQFQLFQSKLDLPLVTNQVECSLLHLHAIYDGTFDQCQENNISPMLWSPFAGGQLFNGSGKRIKRIRKVGKKLCRKYDVEFDQLSLAWCFYLPFNPLTILGTGKKARVKKAANALNIKLERQDWFRLLEASRGEPVP</sequence>
<organism evidence="2 3">
    <name type="scientific">Rhodohalobacter sulfatireducens</name>
    <dbReference type="NCBI Taxonomy" id="2911366"/>
    <lineage>
        <taxon>Bacteria</taxon>
        <taxon>Pseudomonadati</taxon>
        <taxon>Balneolota</taxon>
        <taxon>Balneolia</taxon>
        <taxon>Balneolales</taxon>
        <taxon>Balneolaceae</taxon>
        <taxon>Rhodohalobacter</taxon>
    </lineage>
</organism>
<accession>A0ABS9KAM4</accession>
<dbReference type="InterPro" id="IPR018170">
    <property type="entry name" value="Aldo/ket_reductase_CS"/>
</dbReference>
<dbReference type="EMBL" id="JAKLWS010000004">
    <property type="protein sequence ID" value="MCG2587894.1"/>
    <property type="molecule type" value="Genomic_DNA"/>
</dbReference>
<dbReference type="CDD" id="cd19092">
    <property type="entry name" value="AKR_BsYcsN_EcYdhF-like"/>
    <property type="match status" value="1"/>
</dbReference>
<dbReference type="PANTHER" id="PTHR43364:SF1">
    <property type="entry name" value="OXIDOREDUCTASE YDHF"/>
    <property type="match status" value="1"/>
</dbReference>
<dbReference type="PROSITE" id="PS00062">
    <property type="entry name" value="ALDOKETO_REDUCTASE_2"/>
    <property type="match status" value="1"/>
</dbReference>
<dbReference type="InterPro" id="IPR050523">
    <property type="entry name" value="AKR_Detox_Biosynth"/>
</dbReference>
<evidence type="ECO:0000313" key="2">
    <source>
        <dbReference type="EMBL" id="MCG2587894.1"/>
    </source>
</evidence>
<gene>
    <name evidence="2" type="ORF">L6773_04920</name>
</gene>
<dbReference type="InterPro" id="IPR036812">
    <property type="entry name" value="NAD(P)_OxRdtase_dom_sf"/>
</dbReference>
<dbReference type="Proteomes" id="UP001165366">
    <property type="component" value="Unassembled WGS sequence"/>
</dbReference>
<feature type="domain" description="NADP-dependent oxidoreductase" evidence="1">
    <location>
        <begin position="20"/>
        <end position="295"/>
    </location>
</feature>
<name>A0ABS9KAM4_9BACT</name>
<dbReference type="Pfam" id="PF00248">
    <property type="entry name" value="Aldo_ket_red"/>
    <property type="match status" value="1"/>
</dbReference>
<evidence type="ECO:0000313" key="3">
    <source>
        <dbReference type="Proteomes" id="UP001165366"/>
    </source>
</evidence>
<keyword evidence="3" id="KW-1185">Reference proteome</keyword>
<proteinExistence type="predicted"/>